<dbReference type="InterPro" id="IPR037883">
    <property type="entry name" value="Knr4/Smi1-like_sf"/>
</dbReference>
<dbReference type="Pfam" id="PF07719">
    <property type="entry name" value="TPR_2"/>
    <property type="match status" value="1"/>
</dbReference>
<evidence type="ECO:0000313" key="6">
    <source>
        <dbReference type="Proteomes" id="UP000032534"/>
    </source>
</evidence>
<proteinExistence type="predicted"/>
<dbReference type="SMART" id="SM00028">
    <property type="entry name" value="TPR"/>
    <property type="match status" value="2"/>
</dbReference>
<dbReference type="InterPro" id="IPR013105">
    <property type="entry name" value="TPR_2"/>
</dbReference>
<dbReference type="Pfam" id="PF09346">
    <property type="entry name" value="SMI1_KNR4"/>
    <property type="match status" value="1"/>
</dbReference>
<keyword evidence="2 3" id="KW-0802">TPR repeat</keyword>
<dbReference type="EMBL" id="JTHP01000047">
    <property type="protein sequence ID" value="KJD43848.1"/>
    <property type="molecule type" value="Genomic_DNA"/>
</dbReference>
<dbReference type="PATRIC" id="fig|159743.3.peg.4476"/>
<evidence type="ECO:0000256" key="3">
    <source>
        <dbReference type="PROSITE-ProRule" id="PRU00339"/>
    </source>
</evidence>
<dbReference type="SMART" id="SM00860">
    <property type="entry name" value="SMI1_KNR4"/>
    <property type="match status" value="1"/>
</dbReference>
<feature type="domain" description="Knr4/Smi1-like" evidence="4">
    <location>
        <begin position="155"/>
        <end position="293"/>
    </location>
</feature>
<dbReference type="PROSITE" id="PS50005">
    <property type="entry name" value="TPR"/>
    <property type="match status" value="1"/>
</dbReference>
<accession>A0A0D7WYQ9</accession>
<protein>
    <submittedName>
        <fullName evidence="5">Cell wall assembly protein</fullName>
    </submittedName>
</protein>
<keyword evidence="6" id="KW-1185">Reference proteome</keyword>
<organism evidence="5 6">
    <name type="scientific">Paenibacillus terrae</name>
    <dbReference type="NCBI Taxonomy" id="159743"/>
    <lineage>
        <taxon>Bacteria</taxon>
        <taxon>Bacillati</taxon>
        <taxon>Bacillota</taxon>
        <taxon>Bacilli</taxon>
        <taxon>Bacillales</taxon>
        <taxon>Paenibacillaceae</taxon>
        <taxon>Paenibacillus</taxon>
    </lineage>
</organism>
<evidence type="ECO:0000256" key="2">
    <source>
        <dbReference type="ARBA" id="ARBA00022803"/>
    </source>
</evidence>
<dbReference type="Proteomes" id="UP000032534">
    <property type="component" value="Unassembled WGS sequence"/>
</dbReference>
<keyword evidence="1" id="KW-0677">Repeat</keyword>
<dbReference type="AlphaFoldDB" id="A0A0D7WYQ9"/>
<comment type="caution">
    <text evidence="5">The sequence shown here is derived from an EMBL/GenBank/DDBJ whole genome shotgun (WGS) entry which is preliminary data.</text>
</comment>
<dbReference type="SUPFAM" id="SSF48452">
    <property type="entry name" value="TPR-like"/>
    <property type="match status" value="1"/>
</dbReference>
<name>A0A0D7WYQ9_9BACL</name>
<dbReference type="InterPro" id="IPR018958">
    <property type="entry name" value="Knr4/Smi1-like_dom"/>
</dbReference>
<dbReference type="Gene3D" id="3.40.1580.10">
    <property type="entry name" value="SMI1/KNR4-like"/>
    <property type="match status" value="1"/>
</dbReference>
<dbReference type="Gene3D" id="1.25.40.10">
    <property type="entry name" value="Tetratricopeptide repeat domain"/>
    <property type="match status" value="1"/>
</dbReference>
<feature type="repeat" description="TPR" evidence="3">
    <location>
        <begin position="69"/>
        <end position="102"/>
    </location>
</feature>
<dbReference type="InterPro" id="IPR019734">
    <property type="entry name" value="TPR_rpt"/>
</dbReference>
<evidence type="ECO:0000313" key="5">
    <source>
        <dbReference type="EMBL" id="KJD43848.1"/>
    </source>
</evidence>
<evidence type="ECO:0000259" key="4">
    <source>
        <dbReference type="SMART" id="SM00860"/>
    </source>
</evidence>
<sequence>MRDNLLPQLEAWHEEDEFEEIVNAIMEIAEEDRNYVLISHLGRALNNLERYEEAVEQFLSIEEEGKGDPLWHYRIGFAYYYLDQYEEALRSFETADQLDPGDEDTLEFLDLARSKVLQKVVEVSNAEVDTVVDFDFTDFWDDSEHALEQYVMDDPPTDELIASLEEELVFRLPAFYIHMMKLHNGGVPQNRCFPIGGSVSGLQEHIRILGVLGIGREKRHSLCGESGSRFRIENGGYPEIGVVICDCPTESEVVMLDYRESGNDGEPEVVYVDKENNYKITQLAPNFEAFIRGLVKE</sequence>
<reference evidence="5 6" key="1">
    <citation type="submission" date="2014-11" db="EMBL/GenBank/DDBJ databases">
        <title>Draft Genome Sequences of Paenibacillus polymyxa NRRL B-30509 and Paenibacillus terrae NRRL B-30644, Strains from a Poultry Environment that Produce Tridecaptin A and Paenicidins.</title>
        <authorList>
            <person name="van Belkum M.J."/>
            <person name="Lohans C.T."/>
            <person name="Vederas J.C."/>
        </authorList>
    </citation>
    <scope>NUCLEOTIDE SEQUENCE [LARGE SCALE GENOMIC DNA]</scope>
    <source>
        <strain evidence="5 6">NRRL B-30644</strain>
    </source>
</reference>
<dbReference type="InterPro" id="IPR011990">
    <property type="entry name" value="TPR-like_helical_dom_sf"/>
</dbReference>
<dbReference type="OrthoDB" id="8657476at2"/>
<evidence type="ECO:0000256" key="1">
    <source>
        <dbReference type="ARBA" id="ARBA00022737"/>
    </source>
</evidence>
<dbReference type="RefSeq" id="WP_044647810.1">
    <property type="nucleotide sequence ID" value="NZ_JTHP01000047.1"/>
</dbReference>
<dbReference type="SUPFAM" id="SSF160631">
    <property type="entry name" value="SMI1/KNR4-like"/>
    <property type="match status" value="1"/>
</dbReference>
<gene>
    <name evidence="5" type="ORF">QD47_20170</name>
</gene>